<feature type="compositionally biased region" description="Basic residues" evidence="6">
    <location>
        <begin position="424"/>
        <end position="434"/>
    </location>
</feature>
<organism evidence="9 10">
    <name type="scientific">Scleroderma citrinum Foug A</name>
    <dbReference type="NCBI Taxonomy" id="1036808"/>
    <lineage>
        <taxon>Eukaryota</taxon>
        <taxon>Fungi</taxon>
        <taxon>Dikarya</taxon>
        <taxon>Basidiomycota</taxon>
        <taxon>Agaricomycotina</taxon>
        <taxon>Agaricomycetes</taxon>
        <taxon>Agaricomycetidae</taxon>
        <taxon>Boletales</taxon>
        <taxon>Sclerodermatineae</taxon>
        <taxon>Sclerodermataceae</taxon>
        <taxon>Scleroderma</taxon>
    </lineage>
</organism>
<dbReference type="Pfam" id="PF00856">
    <property type="entry name" value="SET"/>
    <property type="match status" value="1"/>
</dbReference>
<feature type="domain" description="CXC" evidence="8">
    <location>
        <begin position="427"/>
        <end position="534"/>
    </location>
</feature>
<evidence type="ECO:0000313" key="10">
    <source>
        <dbReference type="Proteomes" id="UP000053989"/>
    </source>
</evidence>
<dbReference type="OrthoDB" id="6141102at2759"/>
<evidence type="ECO:0000313" key="9">
    <source>
        <dbReference type="EMBL" id="KIM61851.1"/>
    </source>
</evidence>
<keyword evidence="3" id="KW-0949">S-adenosyl-L-methionine</keyword>
<accession>A0A0C3E182</accession>
<protein>
    <recommendedName>
        <fullName evidence="11">SET domain-containing protein</fullName>
    </recommendedName>
</protein>
<dbReference type="GO" id="GO:0046976">
    <property type="term" value="F:histone H3K27 methyltransferase activity"/>
    <property type="evidence" value="ECO:0007669"/>
    <property type="project" value="TreeGrafter"/>
</dbReference>
<feature type="region of interest" description="Disordered" evidence="6">
    <location>
        <begin position="407"/>
        <end position="435"/>
    </location>
</feature>
<feature type="compositionally biased region" description="Polar residues" evidence="6">
    <location>
        <begin position="407"/>
        <end position="421"/>
    </location>
</feature>
<dbReference type="GO" id="GO:0032259">
    <property type="term" value="P:methylation"/>
    <property type="evidence" value="ECO:0007669"/>
    <property type="project" value="UniProtKB-KW"/>
</dbReference>
<keyword evidence="1" id="KW-0489">Methyltransferase</keyword>
<dbReference type="InParanoid" id="A0A0C3E182"/>
<sequence length="682" mass="75826">MVPSFAFIDRTEPVSPTRRTTTSGPRLQPDVRHSASELREFGEAIYKQVWDEFYKWEPGYASDILGDIKNNPVVRVRGGARKMAKSMAKRFLERSPCPVVASGGSGTSNVVITEYATGSGTRTTTVVPISTAVLSDAQRLAPHPPYECCPPINRSILVNDVERSTAKFLPYAEDESFPVESYLKKFEHLEWAQEFDPDFEMIQLETTWRLHVIHGLSISDITRMHILKPTRISHNTGLLWDCMQRDFLQWPGASQTNAKDGLPIGEVPLSDDLHGRLTSMLRAFCPSRNCLGSLCLTHAQPHSAFLPLNKPRITGASMILSEGHPCGPDCFRLVPDIEQYAETLPPPSRDPSQTPFADNLHMILGIAPDLFPCQLAVMCFKPCKEVFVERVHLFPDNTIFLLDRESSTGVSTDGDSESSAQRKGAQHKKKKSKKAGPTFANVAGHLRQPVPFPCAHPGECTTARCQCYSSKFHCQPSCRCGVKCVRQWPACTCQQCGKKCPCRLSSRECIPGICVNCGIRGISKKPCSNTKMQRLYSEPLQVKIGSYGLGAFAMQDIADGNFVGTYAGHVLSNNAADLTGDIRRHNHRNYLFEFEHDSLEPEIFDAARVGNATRFLNHRGHGEDNVGAENILVNGEHQIGFFAKKQVKAGEELLLDYGDTYWTNNNDDDEPTDEKDAQDLHI</sequence>
<evidence type="ECO:0000256" key="6">
    <source>
        <dbReference type="SAM" id="MobiDB-lite"/>
    </source>
</evidence>
<evidence type="ECO:0000259" key="8">
    <source>
        <dbReference type="PROSITE" id="PS51633"/>
    </source>
</evidence>
<dbReference type="Gene3D" id="2.170.270.10">
    <property type="entry name" value="SET domain"/>
    <property type="match status" value="1"/>
</dbReference>
<dbReference type="STRING" id="1036808.A0A0C3E182"/>
<keyword evidence="5" id="KW-0804">Transcription</keyword>
<dbReference type="PANTHER" id="PTHR45747">
    <property type="entry name" value="HISTONE-LYSINE N-METHYLTRANSFERASE E(Z)"/>
    <property type="match status" value="1"/>
</dbReference>
<dbReference type="AlphaFoldDB" id="A0A0C3E182"/>
<evidence type="ECO:0000259" key="7">
    <source>
        <dbReference type="PROSITE" id="PS50280"/>
    </source>
</evidence>
<evidence type="ECO:0000256" key="5">
    <source>
        <dbReference type="ARBA" id="ARBA00023163"/>
    </source>
</evidence>
<dbReference type="InterPro" id="IPR045318">
    <property type="entry name" value="EZH1/2-like"/>
</dbReference>
<dbReference type="Proteomes" id="UP000053989">
    <property type="component" value="Unassembled WGS sequence"/>
</dbReference>
<evidence type="ECO:0000256" key="3">
    <source>
        <dbReference type="ARBA" id="ARBA00022691"/>
    </source>
</evidence>
<keyword evidence="10" id="KW-1185">Reference proteome</keyword>
<evidence type="ECO:0000256" key="1">
    <source>
        <dbReference type="ARBA" id="ARBA00022603"/>
    </source>
</evidence>
<dbReference type="SUPFAM" id="SSF82199">
    <property type="entry name" value="SET domain"/>
    <property type="match status" value="1"/>
</dbReference>
<keyword evidence="2" id="KW-0808">Transferase</keyword>
<dbReference type="InterPro" id="IPR026489">
    <property type="entry name" value="CXC_dom"/>
</dbReference>
<dbReference type="PROSITE" id="PS51633">
    <property type="entry name" value="CXC"/>
    <property type="match status" value="1"/>
</dbReference>
<keyword evidence="4" id="KW-0805">Transcription regulation</keyword>
<dbReference type="SMART" id="SM00317">
    <property type="entry name" value="SET"/>
    <property type="match status" value="1"/>
</dbReference>
<feature type="region of interest" description="Disordered" evidence="6">
    <location>
        <begin position="662"/>
        <end position="682"/>
    </location>
</feature>
<reference evidence="10" key="2">
    <citation type="submission" date="2015-01" db="EMBL/GenBank/DDBJ databases">
        <title>Evolutionary Origins and Diversification of the Mycorrhizal Mutualists.</title>
        <authorList>
            <consortium name="DOE Joint Genome Institute"/>
            <consortium name="Mycorrhizal Genomics Consortium"/>
            <person name="Kohler A."/>
            <person name="Kuo A."/>
            <person name="Nagy L.G."/>
            <person name="Floudas D."/>
            <person name="Copeland A."/>
            <person name="Barry K.W."/>
            <person name="Cichocki N."/>
            <person name="Veneault-Fourrey C."/>
            <person name="LaButti K."/>
            <person name="Lindquist E.A."/>
            <person name="Lipzen A."/>
            <person name="Lundell T."/>
            <person name="Morin E."/>
            <person name="Murat C."/>
            <person name="Riley R."/>
            <person name="Ohm R."/>
            <person name="Sun H."/>
            <person name="Tunlid A."/>
            <person name="Henrissat B."/>
            <person name="Grigoriev I.V."/>
            <person name="Hibbett D.S."/>
            <person name="Martin F."/>
        </authorList>
    </citation>
    <scope>NUCLEOTIDE SEQUENCE [LARGE SCALE GENOMIC DNA]</scope>
    <source>
        <strain evidence="10">Foug A</strain>
    </source>
</reference>
<name>A0A0C3E182_9AGAM</name>
<gene>
    <name evidence="9" type="ORF">SCLCIDRAFT_1215669</name>
</gene>
<proteinExistence type="predicted"/>
<dbReference type="EMBL" id="KN822047">
    <property type="protein sequence ID" value="KIM61851.1"/>
    <property type="molecule type" value="Genomic_DNA"/>
</dbReference>
<dbReference type="InterPro" id="IPR046341">
    <property type="entry name" value="SET_dom_sf"/>
</dbReference>
<dbReference type="GO" id="GO:0003682">
    <property type="term" value="F:chromatin binding"/>
    <property type="evidence" value="ECO:0007669"/>
    <property type="project" value="TreeGrafter"/>
</dbReference>
<evidence type="ECO:0000256" key="2">
    <source>
        <dbReference type="ARBA" id="ARBA00022679"/>
    </source>
</evidence>
<evidence type="ECO:0000256" key="4">
    <source>
        <dbReference type="ARBA" id="ARBA00023015"/>
    </source>
</evidence>
<dbReference type="GO" id="GO:0005634">
    <property type="term" value="C:nucleus"/>
    <property type="evidence" value="ECO:0007669"/>
    <property type="project" value="TreeGrafter"/>
</dbReference>
<dbReference type="PANTHER" id="PTHR45747:SF4">
    <property type="entry name" value="HISTONE-LYSINE N-METHYLTRANSFERASE E(Z)"/>
    <property type="match status" value="1"/>
</dbReference>
<evidence type="ECO:0008006" key="11">
    <source>
        <dbReference type="Google" id="ProtNLM"/>
    </source>
</evidence>
<dbReference type="GO" id="GO:0031507">
    <property type="term" value="P:heterochromatin formation"/>
    <property type="evidence" value="ECO:0007669"/>
    <property type="project" value="TreeGrafter"/>
</dbReference>
<reference evidence="9 10" key="1">
    <citation type="submission" date="2014-04" db="EMBL/GenBank/DDBJ databases">
        <authorList>
            <consortium name="DOE Joint Genome Institute"/>
            <person name="Kuo A."/>
            <person name="Kohler A."/>
            <person name="Nagy L.G."/>
            <person name="Floudas D."/>
            <person name="Copeland A."/>
            <person name="Barry K.W."/>
            <person name="Cichocki N."/>
            <person name="Veneault-Fourrey C."/>
            <person name="LaButti K."/>
            <person name="Lindquist E.A."/>
            <person name="Lipzen A."/>
            <person name="Lundell T."/>
            <person name="Morin E."/>
            <person name="Murat C."/>
            <person name="Sun H."/>
            <person name="Tunlid A."/>
            <person name="Henrissat B."/>
            <person name="Grigoriev I.V."/>
            <person name="Hibbett D.S."/>
            <person name="Martin F."/>
            <person name="Nordberg H.P."/>
            <person name="Cantor M.N."/>
            <person name="Hua S.X."/>
        </authorList>
    </citation>
    <scope>NUCLEOTIDE SEQUENCE [LARGE SCALE GENOMIC DNA]</scope>
    <source>
        <strain evidence="9 10">Foug A</strain>
    </source>
</reference>
<dbReference type="PROSITE" id="PS50280">
    <property type="entry name" value="SET"/>
    <property type="match status" value="1"/>
</dbReference>
<feature type="domain" description="SET" evidence="7">
    <location>
        <begin position="530"/>
        <end position="658"/>
    </location>
</feature>
<dbReference type="InterPro" id="IPR001214">
    <property type="entry name" value="SET_dom"/>
</dbReference>
<dbReference type="HOGENOM" id="CLU_029951_0_0_1"/>